<evidence type="ECO:0000256" key="1">
    <source>
        <dbReference type="ARBA" id="ARBA00009437"/>
    </source>
</evidence>
<name>A0A1A9KAL3_9PSED</name>
<dbReference type="GO" id="GO:0032993">
    <property type="term" value="C:protein-DNA complex"/>
    <property type="evidence" value="ECO:0007669"/>
    <property type="project" value="TreeGrafter"/>
</dbReference>
<dbReference type="Gene3D" id="1.10.10.10">
    <property type="entry name" value="Winged helix-like DNA-binding domain superfamily/Winged helix DNA-binding domain"/>
    <property type="match status" value="1"/>
</dbReference>
<dbReference type="GO" id="GO:0003700">
    <property type="term" value="F:DNA-binding transcription factor activity"/>
    <property type="evidence" value="ECO:0007669"/>
    <property type="project" value="InterPro"/>
</dbReference>
<dbReference type="Proteomes" id="UP000077748">
    <property type="component" value="Chromosome"/>
</dbReference>
<dbReference type="SUPFAM" id="SSF53850">
    <property type="entry name" value="Periplasmic binding protein-like II"/>
    <property type="match status" value="1"/>
</dbReference>
<dbReference type="CDD" id="cd08414">
    <property type="entry name" value="PBP2_LTTR_aromatics_like"/>
    <property type="match status" value="1"/>
</dbReference>
<dbReference type="PANTHER" id="PTHR30346:SF28">
    <property type="entry name" value="HTH-TYPE TRANSCRIPTIONAL REGULATOR CYNR"/>
    <property type="match status" value="1"/>
</dbReference>
<dbReference type="Gene3D" id="3.40.190.10">
    <property type="entry name" value="Periplasmic binding protein-like II"/>
    <property type="match status" value="2"/>
</dbReference>
<proteinExistence type="inferred from homology"/>
<accession>A0A1A9KAL3</accession>
<dbReference type="RefSeq" id="WP_064582766.1">
    <property type="nucleotide sequence ID" value="NZ_CALEBV010000050.1"/>
</dbReference>
<feature type="domain" description="HTH lysR-type" evidence="5">
    <location>
        <begin position="1"/>
        <end position="58"/>
    </location>
</feature>
<dbReference type="FunFam" id="1.10.10.10:FF:000001">
    <property type="entry name" value="LysR family transcriptional regulator"/>
    <property type="match status" value="1"/>
</dbReference>
<dbReference type="EMBL" id="CP015878">
    <property type="protein sequence ID" value="ANI14687.1"/>
    <property type="molecule type" value="Genomic_DNA"/>
</dbReference>
<protein>
    <submittedName>
        <fullName evidence="6">LysR family transcriptional regulator</fullName>
    </submittedName>
</protein>
<evidence type="ECO:0000256" key="4">
    <source>
        <dbReference type="ARBA" id="ARBA00023163"/>
    </source>
</evidence>
<keyword evidence="2" id="KW-0805">Transcription regulation</keyword>
<dbReference type="GO" id="GO:0003677">
    <property type="term" value="F:DNA binding"/>
    <property type="evidence" value="ECO:0007669"/>
    <property type="project" value="UniProtKB-KW"/>
</dbReference>
<dbReference type="PRINTS" id="PR00039">
    <property type="entry name" value="HTHLYSR"/>
</dbReference>
<dbReference type="PROSITE" id="PS50931">
    <property type="entry name" value="HTH_LYSR"/>
    <property type="match status" value="1"/>
</dbReference>
<dbReference type="Pfam" id="PF03466">
    <property type="entry name" value="LysR_substrate"/>
    <property type="match status" value="1"/>
</dbReference>
<dbReference type="AlphaFoldDB" id="A0A1A9KAL3"/>
<evidence type="ECO:0000313" key="7">
    <source>
        <dbReference type="Proteomes" id="UP000077748"/>
    </source>
</evidence>
<evidence type="ECO:0000313" key="6">
    <source>
        <dbReference type="EMBL" id="ANI14687.1"/>
    </source>
</evidence>
<dbReference type="Pfam" id="PF00126">
    <property type="entry name" value="HTH_1"/>
    <property type="match status" value="1"/>
</dbReference>
<dbReference type="PANTHER" id="PTHR30346">
    <property type="entry name" value="TRANSCRIPTIONAL DUAL REGULATOR HCAR-RELATED"/>
    <property type="match status" value="1"/>
</dbReference>
<dbReference type="InterPro" id="IPR036388">
    <property type="entry name" value="WH-like_DNA-bd_sf"/>
</dbReference>
<gene>
    <name evidence="6" type="ORF">A9C11_12125</name>
</gene>
<evidence type="ECO:0000256" key="2">
    <source>
        <dbReference type="ARBA" id="ARBA00023015"/>
    </source>
</evidence>
<dbReference type="InterPro" id="IPR036390">
    <property type="entry name" value="WH_DNA-bd_sf"/>
</dbReference>
<keyword evidence="4" id="KW-0804">Transcription</keyword>
<dbReference type="SUPFAM" id="SSF46785">
    <property type="entry name" value="Winged helix' DNA-binding domain"/>
    <property type="match status" value="1"/>
</dbReference>
<keyword evidence="3" id="KW-0238">DNA-binding</keyword>
<dbReference type="InterPro" id="IPR005119">
    <property type="entry name" value="LysR_subst-bd"/>
</dbReference>
<reference evidence="6 7" key="1">
    <citation type="submission" date="2016-05" db="EMBL/GenBank/DDBJ databases">
        <title>Genome Sequence of Pseudomonas citronellolis Strain SJTE-3, an Estrogens and Persistent Organic Pollutants degradation strain.</title>
        <authorList>
            <person name="Liang R."/>
        </authorList>
    </citation>
    <scope>NUCLEOTIDE SEQUENCE [LARGE SCALE GENOMIC DNA]</scope>
    <source>
        <strain evidence="6 7">SJTE-3</strain>
    </source>
</reference>
<evidence type="ECO:0000256" key="3">
    <source>
        <dbReference type="ARBA" id="ARBA00023125"/>
    </source>
</evidence>
<comment type="similarity">
    <text evidence="1">Belongs to the LysR transcriptional regulatory family.</text>
</comment>
<sequence>MDLRHLRYFLAVAEEGHFGRAAQRLHIVQSALSMQIRALEEELGGPLFVRTSRRVELTEAGRLLRGEAERTLAQAEHAQRTVQRALRGEMGTVRIGFAGNAVFSGRLMADVRAFHAVYPEAEVVLRELAPHLQVEAIQAGQLDIGYAPSHGGQIVDDSLCFERIGTWPLLVAMPDSHPLVDAQPLQVSMLGAEPLIVYAAHGADENMLGGLRRALGREPKVHRTSSTLSVLALVAAGMGVALVPEPLLQVHIPGVAYRRLGGMEPQADLLLVSRNEETGGAVRAFLGIARQGLAGE</sequence>
<evidence type="ECO:0000259" key="5">
    <source>
        <dbReference type="PROSITE" id="PS50931"/>
    </source>
</evidence>
<dbReference type="InterPro" id="IPR000847">
    <property type="entry name" value="LysR_HTH_N"/>
</dbReference>
<organism evidence="6 7">
    <name type="scientific">Pseudomonas citronellolis</name>
    <dbReference type="NCBI Taxonomy" id="53408"/>
    <lineage>
        <taxon>Bacteria</taxon>
        <taxon>Pseudomonadati</taxon>
        <taxon>Pseudomonadota</taxon>
        <taxon>Gammaproteobacteria</taxon>
        <taxon>Pseudomonadales</taxon>
        <taxon>Pseudomonadaceae</taxon>
        <taxon>Pseudomonas</taxon>
    </lineage>
</organism>